<name>A0ABD2YXE0_9GENT</name>
<keyword evidence="1" id="KW-0812">Transmembrane</keyword>
<proteinExistence type="predicted"/>
<accession>A0ABD2YXE0</accession>
<keyword evidence="3" id="KW-1185">Reference proteome</keyword>
<evidence type="ECO:0000313" key="3">
    <source>
        <dbReference type="Proteomes" id="UP001630127"/>
    </source>
</evidence>
<dbReference type="EMBL" id="JBJUIK010000012">
    <property type="protein sequence ID" value="KAL3510213.1"/>
    <property type="molecule type" value="Genomic_DNA"/>
</dbReference>
<comment type="caution">
    <text evidence="2">The sequence shown here is derived from an EMBL/GenBank/DDBJ whole genome shotgun (WGS) entry which is preliminary data.</text>
</comment>
<evidence type="ECO:0000256" key="1">
    <source>
        <dbReference type="SAM" id="Phobius"/>
    </source>
</evidence>
<reference evidence="2 3" key="1">
    <citation type="submission" date="2024-11" db="EMBL/GenBank/DDBJ databases">
        <title>A near-complete genome assembly of Cinchona calisaya.</title>
        <authorList>
            <person name="Lian D.C."/>
            <person name="Zhao X.W."/>
            <person name="Wei L."/>
        </authorList>
    </citation>
    <scope>NUCLEOTIDE SEQUENCE [LARGE SCALE GENOMIC DNA]</scope>
    <source>
        <tissue evidence="2">Nenye</tissue>
    </source>
</reference>
<feature type="non-terminal residue" evidence="2">
    <location>
        <position position="1"/>
    </location>
</feature>
<dbReference type="AlphaFoldDB" id="A0ABD2YXE0"/>
<keyword evidence="1" id="KW-1133">Transmembrane helix</keyword>
<protein>
    <submittedName>
        <fullName evidence="2">Uncharacterized protein</fullName>
    </submittedName>
</protein>
<dbReference type="Proteomes" id="UP001630127">
    <property type="component" value="Unassembled WGS sequence"/>
</dbReference>
<keyword evidence="1" id="KW-0472">Membrane</keyword>
<evidence type="ECO:0000313" key="2">
    <source>
        <dbReference type="EMBL" id="KAL3510213.1"/>
    </source>
</evidence>
<feature type="transmembrane region" description="Helical" evidence="1">
    <location>
        <begin position="55"/>
        <end position="76"/>
    </location>
</feature>
<sequence length="84" mass="8970">CHSSSVVTGCSSSSTIFYGNFPTGRAFGSMAWPPSTPFLLLQQMDQLLDLQLASISWLVFLVFWLVGTSALSARLLPSVASSLA</sequence>
<organism evidence="2 3">
    <name type="scientific">Cinchona calisaya</name>
    <dbReference type="NCBI Taxonomy" id="153742"/>
    <lineage>
        <taxon>Eukaryota</taxon>
        <taxon>Viridiplantae</taxon>
        <taxon>Streptophyta</taxon>
        <taxon>Embryophyta</taxon>
        <taxon>Tracheophyta</taxon>
        <taxon>Spermatophyta</taxon>
        <taxon>Magnoliopsida</taxon>
        <taxon>eudicotyledons</taxon>
        <taxon>Gunneridae</taxon>
        <taxon>Pentapetalae</taxon>
        <taxon>asterids</taxon>
        <taxon>lamiids</taxon>
        <taxon>Gentianales</taxon>
        <taxon>Rubiaceae</taxon>
        <taxon>Cinchonoideae</taxon>
        <taxon>Cinchoneae</taxon>
        <taxon>Cinchona</taxon>
    </lineage>
</organism>
<gene>
    <name evidence="2" type="ORF">ACH5RR_029614</name>
</gene>